<gene>
    <name evidence="1" type="ORF">ACFOZ7_19905</name>
</gene>
<proteinExistence type="predicted"/>
<sequence length="92" mass="10829">MTDSNHIHRLYVTTVGDRLVFGRVYDDVDHQYGQPRDVCFHRREWDLEEDSVVRVTYERERTDIDDLPPMLVGVESIDVVERQASPDLLLDL</sequence>
<accession>A0ABD5P4V0</accession>
<evidence type="ECO:0000313" key="1">
    <source>
        <dbReference type="EMBL" id="MFC4249165.1"/>
    </source>
</evidence>
<dbReference type="Proteomes" id="UP001595821">
    <property type="component" value="Unassembled WGS sequence"/>
</dbReference>
<organism evidence="1 2">
    <name type="scientific">Natribaculum luteum</name>
    <dbReference type="NCBI Taxonomy" id="1586232"/>
    <lineage>
        <taxon>Archaea</taxon>
        <taxon>Methanobacteriati</taxon>
        <taxon>Methanobacteriota</taxon>
        <taxon>Stenosarchaea group</taxon>
        <taxon>Halobacteria</taxon>
        <taxon>Halobacteriales</taxon>
        <taxon>Natrialbaceae</taxon>
        <taxon>Natribaculum</taxon>
    </lineage>
</organism>
<comment type="caution">
    <text evidence="1">The sequence shown here is derived from an EMBL/GenBank/DDBJ whole genome shotgun (WGS) entry which is preliminary data.</text>
</comment>
<dbReference type="GeneID" id="71853155"/>
<reference evidence="1 2" key="1">
    <citation type="journal article" date="2014" name="Int. J. Syst. Evol. Microbiol.">
        <title>Complete genome sequence of Corynebacterium casei LMG S-19264T (=DSM 44701T), isolated from a smear-ripened cheese.</title>
        <authorList>
            <consortium name="US DOE Joint Genome Institute (JGI-PGF)"/>
            <person name="Walter F."/>
            <person name="Albersmeier A."/>
            <person name="Kalinowski J."/>
            <person name="Ruckert C."/>
        </authorList>
    </citation>
    <scope>NUCLEOTIDE SEQUENCE [LARGE SCALE GENOMIC DNA]</scope>
    <source>
        <strain evidence="1 2">IBRC-M 10912</strain>
    </source>
</reference>
<protein>
    <submittedName>
        <fullName evidence="1">Uncharacterized protein</fullName>
    </submittedName>
</protein>
<dbReference type="AlphaFoldDB" id="A0ABD5P4V0"/>
<evidence type="ECO:0000313" key="2">
    <source>
        <dbReference type="Proteomes" id="UP001595821"/>
    </source>
</evidence>
<dbReference type="RefSeq" id="WP_246972724.1">
    <property type="nucleotide sequence ID" value="NZ_CP095397.1"/>
</dbReference>
<name>A0ABD5P4V0_9EURY</name>
<dbReference type="EMBL" id="JBHSDJ010000131">
    <property type="protein sequence ID" value="MFC4249165.1"/>
    <property type="molecule type" value="Genomic_DNA"/>
</dbReference>